<dbReference type="Pfam" id="PF00873">
    <property type="entry name" value="ACR_tran"/>
    <property type="match status" value="1"/>
</dbReference>
<dbReference type="Gene3D" id="3.30.70.1440">
    <property type="entry name" value="Multidrug efflux transporter AcrB pore domain"/>
    <property type="match status" value="1"/>
</dbReference>
<feature type="transmembrane region" description="Helical" evidence="2">
    <location>
        <begin position="475"/>
        <end position="492"/>
    </location>
</feature>
<feature type="transmembrane region" description="Helical" evidence="2">
    <location>
        <begin position="974"/>
        <end position="999"/>
    </location>
</feature>
<evidence type="ECO:0000313" key="3">
    <source>
        <dbReference type="EMBL" id="GAA4795707.1"/>
    </source>
</evidence>
<feature type="transmembrane region" description="Helical" evidence="2">
    <location>
        <begin position="949"/>
        <end position="968"/>
    </location>
</feature>
<dbReference type="PANTHER" id="PTHR32063:SF24">
    <property type="entry name" value="CATION EFFLUX SYSTEM (ACRB_ACRD_ACRF FAMILY)"/>
    <property type="match status" value="1"/>
</dbReference>
<dbReference type="Gene3D" id="3.30.2090.10">
    <property type="entry name" value="Multidrug efflux transporter AcrB TolC docking domain, DN and DC subdomains"/>
    <property type="match status" value="2"/>
</dbReference>
<keyword evidence="2" id="KW-0812">Transmembrane</keyword>
<evidence type="ECO:0000313" key="4">
    <source>
        <dbReference type="Proteomes" id="UP001499959"/>
    </source>
</evidence>
<dbReference type="Gene3D" id="3.30.70.1430">
    <property type="entry name" value="Multidrug efflux transporter AcrB pore domain"/>
    <property type="match status" value="2"/>
</dbReference>
<keyword evidence="4" id="KW-1185">Reference proteome</keyword>
<feature type="transmembrane region" description="Helical" evidence="2">
    <location>
        <begin position="588"/>
        <end position="607"/>
    </location>
</feature>
<dbReference type="SUPFAM" id="SSF82693">
    <property type="entry name" value="Multidrug efflux transporter AcrB pore domain, PN1, PN2, PC1 and PC2 subdomains"/>
    <property type="match status" value="3"/>
</dbReference>
<dbReference type="Gene3D" id="3.30.70.1320">
    <property type="entry name" value="Multidrug efflux transporter AcrB pore domain like"/>
    <property type="match status" value="1"/>
</dbReference>
<feature type="transmembrane region" description="Helical" evidence="2">
    <location>
        <begin position="426"/>
        <end position="444"/>
    </location>
</feature>
<dbReference type="PANTHER" id="PTHR32063">
    <property type="match status" value="1"/>
</dbReference>
<dbReference type="PRINTS" id="PR00702">
    <property type="entry name" value="ACRIFLAVINRP"/>
</dbReference>
<dbReference type="Proteomes" id="UP001499959">
    <property type="component" value="Unassembled WGS sequence"/>
</dbReference>
<feature type="transmembrane region" description="Helical" evidence="2">
    <location>
        <begin position="12"/>
        <end position="29"/>
    </location>
</feature>
<protein>
    <submittedName>
        <fullName evidence="3">CusA/CzcA family heavy metal efflux RND transporter</fullName>
    </submittedName>
</protein>
<proteinExistence type="predicted"/>
<dbReference type="RefSeq" id="WP_345303364.1">
    <property type="nucleotide sequence ID" value="NZ_BAABJE010000010.1"/>
</dbReference>
<comment type="caution">
    <text evidence="3">The sequence shown here is derived from an EMBL/GenBank/DDBJ whole genome shotgun (WGS) entry which is preliminary data.</text>
</comment>
<dbReference type="Gene3D" id="1.20.1640.10">
    <property type="entry name" value="Multidrug efflux transporter AcrB transmembrane domain"/>
    <property type="match status" value="3"/>
</dbReference>
<organism evidence="3 4">
    <name type="scientific">Lysobacter hankyongensis</name>
    <dbReference type="NCBI Taxonomy" id="1176535"/>
    <lineage>
        <taxon>Bacteria</taxon>
        <taxon>Pseudomonadati</taxon>
        <taxon>Pseudomonadota</taxon>
        <taxon>Gammaproteobacteria</taxon>
        <taxon>Lysobacterales</taxon>
        <taxon>Lysobacteraceae</taxon>
        <taxon>Lysobacter</taxon>
    </lineage>
</organism>
<feature type="transmembrane region" description="Helical" evidence="2">
    <location>
        <begin position="366"/>
        <end position="385"/>
    </location>
</feature>
<dbReference type="InterPro" id="IPR027463">
    <property type="entry name" value="AcrB_DN_DC_subdom"/>
</dbReference>
<evidence type="ECO:0000256" key="2">
    <source>
        <dbReference type="SAM" id="Phobius"/>
    </source>
</evidence>
<gene>
    <name evidence="3" type="ORF">GCM10023307_21930</name>
</gene>
<feature type="region of interest" description="Disordered" evidence="1">
    <location>
        <begin position="539"/>
        <end position="566"/>
    </location>
</feature>
<reference evidence="4" key="1">
    <citation type="journal article" date="2019" name="Int. J. Syst. Evol. Microbiol.">
        <title>The Global Catalogue of Microorganisms (GCM) 10K type strain sequencing project: providing services to taxonomists for standard genome sequencing and annotation.</title>
        <authorList>
            <consortium name="The Broad Institute Genomics Platform"/>
            <consortium name="The Broad Institute Genome Sequencing Center for Infectious Disease"/>
            <person name="Wu L."/>
            <person name="Ma J."/>
        </authorList>
    </citation>
    <scope>NUCLEOTIDE SEQUENCE [LARGE SCALE GENOMIC DNA]</scope>
    <source>
        <strain evidence="4">JCM 18204</strain>
    </source>
</reference>
<dbReference type="InterPro" id="IPR001036">
    <property type="entry name" value="Acrflvin-R"/>
</dbReference>
<feature type="transmembrane region" description="Helical" evidence="2">
    <location>
        <begin position="1020"/>
        <end position="1040"/>
    </location>
</feature>
<keyword evidence="2" id="KW-1133">Transmembrane helix</keyword>
<dbReference type="EMBL" id="BAABJE010000010">
    <property type="protein sequence ID" value="GAA4795707.1"/>
    <property type="molecule type" value="Genomic_DNA"/>
</dbReference>
<dbReference type="SUPFAM" id="SSF82866">
    <property type="entry name" value="Multidrug efflux transporter AcrB transmembrane domain"/>
    <property type="match status" value="2"/>
</dbReference>
<feature type="transmembrane region" description="Helical" evidence="2">
    <location>
        <begin position="1052"/>
        <end position="1075"/>
    </location>
</feature>
<evidence type="ECO:0000256" key="1">
    <source>
        <dbReference type="SAM" id="MobiDB-lite"/>
    </source>
</evidence>
<sequence>MFKIVIETAVRFRWAMVFAAAMLAAYGLFQLSRLPIDAVPDITNRQVQINTIAPALAPGQIERQVTYPLETALAGIPGLSSTRSLSRNGFSQVTAIFTDQTDIYFARQQVAERMREVEEDLPEGVVPMMSPVTTGLGEVLMWTVDYVPFNAKKVAKAGEPGWQADKAYLTPEGDRLTTPQQRATYLRTVQDWLIAPQMRSTPGLAGVDTIGGYVKEYAIRPDAARMAAYGLGMGDLVRALERSNVQAGAGFVQRGGEGLIVRADALAQTIDDLAQAPVANRDGLVVRVSDVARVELGQAPRLGTATRDGHEAVLGTALMIAGGNSRTVAQAAAERLKEVNRTLPPGIEAEPVLDRSLLVNSTIKTVAKNLTEGALLVVVVLFLLLGNIRAAAITALVIPLSFLFAVIGMNRFGISGNLMSLGALDFGILVDGAVIVIEATLLMLGQKQAELGRHLSAGERLGVAIQAARKMVRPAAFGQLIILLVFAPILTLEGVEGKTFQPMAATFMLALVGAFIFSFTFVPAMAALFVRDPKEVHAKNASHAPDAEAGQHGGDTQGHAEEHETRILRWTRRKTEPAIRAAIARPRAVLVSAALMLAMGTGAFFSLGREFMPTLDEGNLAMQALRVPSASLEQSLAMQVSLEKALAKEPEVATVFSRTGTAEAAIDPMPTNISDSVIVLKPRSEWPDPSLDKEALIERLEKVVGNRIGNAFEFSQPIELRFNELISGVRTDLAVMVYGDDFEVLQRVADQVSVKLRGVQGAADVRVEQISGLPTLTVRIDHAAAAQYGLSAADVSEALATGVGGTAAGKIFEGDRRFDVVVRLDEEARNDPAQLAALPVVTADGTTVPLSSLARIDVTEGPNQISRNNGSRRIVVQANVRGRDLGGFVKEAQAAVSGVSLPSGIYLTWGGQFENLQRAEARLLLVVPVVFLLIGTLLYMALGTVREAGLVFVCVPLALVGGALALLVRGMPFSVSAAVGFIAVSGVATLNGLVLMQAIRERLTAGDAPLEAAANGASSRLRAVLTTALVAIVGFIPMAIATGSGAEVQKPLATVVIGGLLTATVLTLLVLPTFAARATAKRPKRHVT</sequence>
<accession>A0ABP9BI01</accession>
<feature type="transmembrane region" description="Helical" evidence="2">
    <location>
        <begin position="504"/>
        <end position="530"/>
    </location>
</feature>
<dbReference type="SUPFAM" id="SSF82714">
    <property type="entry name" value="Multidrug efflux transporter AcrB TolC docking domain, DN and DC subdomains"/>
    <property type="match status" value="2"/>
</dbReference>
<keyword evidence="2" id="KW-0472">Membrane</keyword>
<feature type="transmembrane region" description="Helical" evidence="2">
    <location>
        <begin position="923"/>
        <end position="942"/>
    </location>
</feature>
<name>A0ABP9BI01_9GAMM</name>